<dbReference type="Gramene" id="mRNA:HanXRQr2_Chr11g0493321">
    <property type="protein sequence ID" value="mRNA:HanXRQr2_Chr11g0493321"/>
    <property type="gene ID" value="HanXRQr2_Chr11g0493321"/>
</dbReference>
<reference evidence="1" key="1">
    <citation type="journal article" date="2017" name="Nature">
        <title>The sunflower genome provides insights into oil metabolism, flowering and Asterid evolution.</title>
        <authorList>
            <person name="Badouin H."/>
            <person name="Gouzy J."/>
            <person name="Grassa C.J."/>
            <person name="Murat F."/>
            <person name="Staton S.E."/>
            <person name="Cottret L."/>
            <person name="Lelandais-Briere C."/>
            <person name="Owens G.L."/>
            <person name="Carrere S."/>
            <person name="Mayjonade B."/>
            <person name="Legrand L."/>
            <person name="Gill N."/>
            <person name="Kane N.C."/>
            <person name="Bowers J.E."/>
            <person name="Hubner S."/>
            <person name="Bellec A."/>
            <person name="Berard A."/>
            <person name="Berges H."/>
            <person name="Blanchet N."/>
            <person name="Boniface M.C."/>
            <person name="Brunel D."/>
            <person name="Catrice O."/>
            <person name="Chaidir N."/>
            <person name="Claudel C."/>
            <person name="Donnadieu C."/>
            <person name="Faraut T."/>
            <person name="Fievet G."/>
            <person name="Helmstetter N."/>
            <person name="King M."/>
            <person name="Knapp S.J."/>
            <person name="Lai Z."/>
            <person name="Le Paslier M.C."/>
            <person name="Lippi Y."/>
            <person name="Lorenzon L."/>
            <person name="Mandel J.R."/>
            <person name="Marage G."/>
            <person name="Marchand G."/>
            <person name="Marquand E."/>
            <person name="Bret-Mestries E."/>
            <person name="Morien E."/>
            <person name="Nambeesan S."/>
            <person name="Nguyen T."/>
            <person name="Pegot-Espagnet P."/>
            <person name="Pouilly N."/>
            <person name="Raftis F."/>
            <person name="Sallet E."/>
            <person name="Schiex T."/>
            <person name="Thomas J."/>
            <person name="Vandecasteele C."/>
            <person name="Vares D."/>
            <person name="Vear F."/>
            <person name="Vautrin S."/>
            <person name="Crespi M."/>
            <person name="Mangin B."/>
            <person name="Burke J.M."/>
            <person name="Salse J."/>
            <person name="Munos S."/>
            <person name="Vincourt P."/>
            <person name="Rieseberg L.H."/>
            <person name="Langlade N.B."/>
        </authorList>
    </citation>
    <scope>NUCLEOTIDE SEQUENCE</scope>
    <source>
        <tissue evidence="1">Leaves</tissue>
    </source>
</reference>
<keyword evidence="2" id="KW-1185">Reference proteome</keyword>
<sequence>MLTVFLRLETSDTMVDDHDMEEVEIEDIFEEPVIDIDACDEGNQLAVVEYLEDFYANYTKMEVL</sequence>
<dbReference type="EMBL" id="MNCJ02000326">
    <property type="protein sequence ID" value="KAF5782232.1"/>
    <property type="molecule type" value="Genomic_DNA"/>
</dbReference>
<protein>
    <submittedName>
        <fullName evidence="1">Cyclin</fullName>
    </submittedName>
</protein>
<reference evidence="1" key="2">
    <citation type="submission" date="2020-06" db="EMBL/GenBank/DDBJ databases">
        <title>Helianthus annuus Genome sequencing and assembly Release 2.</title>
        <authorList>
            <person name="Gouzy J."/>
            <person name="Langlade N."/>
            <person name="Munos S."/>
        </authorList>
    </citation>
    <scope>NUCLEOTIDE SEQUENCE</scope>
    <source>
        <tissue evidence="1">Leaves</tissue>
    </source>
</reference>
<name>A0A9K3HPC2_HELAN</name>
<evidence type="ECO:0000313" key="2">
    <source>
        <dbReference type="Proteomes" id="UP000215914"/>
    </source>
</evidence>
<proteinExistence type="predicted"/>
<comment type="caution">
    <text evidence="1">The sequence shown here is derived from an EMBL/GenBank/DDBJ whole genome shotgun (WGS) entry which is preliminary data.</text>
</comment>
<evidence type="ECO:0000313" key="1">
    <source>
        <dbReference type="EMBL" id="KAF5782232.1"/>
    </source>
</evidence>
<accession>A0A9K3HPC2</accession>
<dbReference type="AlphaFoldDB" id="A0A9K3HPC2"/>
<dbReference type="Proteomes" id="UP000215914">
    <property type="component" value="Unassembled WGS sequence"/>
</dbReference>
<organism evidence="1 2">
    <name type="scientific">Helianthus annuus</name>
    <name type="common">Common sunflower</name>
    <dbReference type="NCBI Taxonomy" id="4232"/>
    <lineage>
        <taxon>Eukaryota</taxon>
        <taxon>Viridiplantae</taxon>
        <taxon>Streptophyta</taxon>
        <taxon>Embryophyta</taxon>
        <taxon>Tracheophyta</taxon>
        <taxon>Spermatophyta</taxon>
        <taxon>Magnoliopsida</taxon>
        <taxon>eudicotyledons</taxon>
        <taxon>Gunneridae</taxon>
        <taxon>Pentapetalae</taxon>
        <taxon>asterids</taxon>
        <taxon>campanulids</taxon>
        <taxon>Asterales</taxon>
        <taxon>Asteraceae</taxon>
        <taxon>Asteroideae</taxon>
        <taxon>Heliantheae alliance</taxon>
        <taxon>Heliantheae</taxon>
        <taxon>Helianthus</taxon>
    </lineage>
</organism>
<gene>
    <name evidence="1" type="ORF">HanXRQr2_Chr11g0493321</name>
</gene>